<dbReference type="PANTHER" id="PTHR43162">
    <property type="match status" value="1"/>
</dbReference>
<dbReference type="Gene3D" id="3.40.50.720">
    <property type="entry name" value="NAD(P)-binding Rossmann-like Domain"/>
    <property type="match status" value="1"/>
</dbReference>
<dbReference type="SUPFAM" id="SSF51735">
    <property type="entry name" value="NAD(P)-binding Rossmann-fold domains"/>
    <property type="match status" value="1"/>
</dbReference>
<keyword evidence="3" id="KW-1185">Reference proteome</keyword>
<evidence type="ECO:0000313" key="3">
    <source>
        <dbReference type="Proteomes" id="UP000516052"/>
    </source>
</evidence>
<dbReference type="Proteomes" id="UP000516052">
    <property type="component" value="Chromosome"/>
</dbReference>
<gene>
    <name evidence="2" type="ORF">IAG44_33325</name>
</gene>
<dbReference type="AlphaFoldDB" id="A0A7H0IM49"/>
<proteinExistence type="predicted"/>
<sequence>MATILVTGGTGTLGRPVVGLLRADGHEVRVLSRRGPEHAVDLSVGGPALGAALTGVDTVVHCASSPRGGDETAARHLFDAARAAGVGHVVYISIVGVDRVPYGYYRSKLAVERMLEDSGLGWTVLRATQFHELVAQFMATLAKSPLMPVLSGVRDQPVEVTEVAARLAELASGEPSGRVADMGGPEVRTFESLARAYLRARGKRRLLVPVRLGGAAYRAFRAGGHLAPEHAVGKGTFESYLRTRQP</sequence>
<dbReference type="PANTHER" id="PTHR43162:SF1">
    <property type="entry name" value="PRESTALK A DIFFERENTIATION PROTEIN A"/>
    <property type="match status" value="1"/>
</dbReference>
<dbReference type="InterPro" id="IPR036291">
    <property type="entry name" value="NAD(P)-bd_dom_sf"/>
</dbReference>
<feature type="domain" description="NAD(P)-binding" evidence="1">
    <location>
        <begin position="8"/>
        <end position="131"/>
    </location>
</feature>
<name>A0A7H0IM49_9ACTN</name>
<evidence type="ECO:0000259" key="1">
    <source>
        <dbReference type="Pfam" id="PF13460"/>
    </source>
</evidence>
<dbReference type="RefSeq" id="WP_187750796.1">
    <property type="nucleotide sequence ID" value="NZ_CP060828.1"/>
</dbReference>
<dbReference type="KEGG" id="sroi:IAG44_33325"/>
<protein>
    <submittedName>
        <fullName evidence="2">NAD(P)H-binding protein</fullName>
    </submittedName>
</protein>
<reference evidence="2 3" key="1">
    <citation type="submission" date="2020-08" db="EMBL/GenBank/DDBJ databases">
        <title>A novel species.</title>
        <authorList>
            <person name="Gao J."/>
        </authorList>
    </citation>
    <scope>NUCLEOTIDE SEQUENCE [LARGE SCALE GENOMIC DNA]</scope>
    <source>
        <strain evidence="2 3">CRXT-G-22</strain>
    </source>
</reference>
<organism evidence="2 3">
    <name type="scientific">Streptomyces roseirectus</name>
    <dbReference type="NCBI Taxonomy" id="2768066"/>
    <lineage>
        <taxon>Bacteria</taxon>
        <taxon>Bacillati</taxon>
        <taxon>Actinomycetota</taxon>
        <taxon>Actinomycetes</taxon>
        <taxon>Kitasatosporales</taxon>
        <taxon>Streptomycetaceae</taxon>
        <taxon>Streptomyces</taxon>
    </lineage>
</organism>
<dbReference type="InterPro" id="IPR016040">
    <property type="entry name" value="NAD(P)-bd_dom"/>
</dbReference>
<evidence type="ECO:0000313" key="2">
    <source>
        <dbReference type="EMBL" id="QNP73865.1"/>
    </source>
</evidence>
<accession>A0A7H0IM49</accession>
<dbReference type="Pfam" id="PF13460">
    <property type="entry name" value="NAD_binding_10"/>
    <property type="match status" value="1"/>
</dbReference>
<dbReference type="EMBL" id="CP060828">
    <property type="protein sequence ID" value="QNP73865.1"/>
    <property type="molecule type" value="Genomic_DNA"/>
</dbReference>
<dbReference type="InterPro" id="IPR051604">
    <property type="entry name" value="Ergot_Alk_Oxidoreductase"/>
</dbReference>